<proteinExistence type="inferred from homology"/>
<comment type="similarity">
    <text evidence="2 11 12">Belongs to the ATPase A chain family.</text>
</comment>
<feature type="transmembrane region" description="Helical" evidence="11">
    <location>
        <begin position="191"/>
        <end position="210"/>
    </location>
</feature>
<evidence type="ECO:0000313" key="13">
    <source>
        <dbReference type="EMBL" id="EFG09339.1"/>
    </source>
</evidence>
<keyword evidence="6 11" id="KW-0375">Hydrogen ion transport</keyword>
<dbReference type="PROSITE" id="PS00449">
    <property type="entry name" value="ATPASE_A"/>
    <property type="match status" value="1"/>
</dbReference>
<evidence type="ECO:0000256" key="12">
    <source>
        <dbReference type="RuleBase" id="RU000483"/>
    </source>
</evidence>
<dbReference type="Pfam" id="PF00119">
    <property type="entry name" value="ATP-synt_A"/>
    <property type="match status" value="1"/>
</dbReference>
<sequence>MRRADTTRLPYPCATLKEPAVSADPQMLAFDPNCQLFSGCGFPAPGLHTFLYEPIFTVNGFEFTKPMLLAFVSSILVVGFFWAAFGKAKLVPGKLQMIGEAGYDFVRRGVVYEIIGKKDGEKYVPLMVSLFFFVWLLNLWSIIPLAQFPVTSLIAFPAGLALIVYVTWVSLTFKKHGFAGGWKNILGYDKNLGPILPLVMILEFFSNLIIRPFTHAVRLFANMFAGHMLIVMFSLATWYLMSGIGFVYAGASFVMVMVMIVFELFIQAVQAYVFVLLASSYIQGALSEHH</sequence>
<evidence type="ECO:0000256" key="11">
    <source>
        <dbReference type="HAMAP-Rule" id="MF_01393"/>
    </source>
</evidence>
<comment type="subcellular location">
    <subcellularLocation>
        <location evidence="11 12">Cell membrane</location>
        <topology evidence="11 12">Multi-pass membrane protein</topology>
    </subcellularLocation>
    <subcellularLocation>
        <location evidence="1">Membrane</location>
        <topology evidence="1">Multi-pass membrane protein</topology>
    </subcellularLocation>
</comment>
<evidence type="ECO:0000256" key="10">
    <source>
        <dbReference type="ARBA" id="ARBA00023310"/>
    </source>
</evidence>
<dbReference type="PANTHER" id="PTHR11410">
    <property type="entry name" value="ATP SYNTHASE SUBUNIT A"/>
    <property type="match status" value="1"/>
</dbReference>
<dbReference type="PRINTS" id="PR00123">
    <property type="entry name" value="ATPASEA"/>
</dbReference>
<gene>
    <name evidence="11" type="primary">atpB</name>
    <name evidence="13" type="ORF">SCLAV_4265</name>
</gene>
<keyword evidence="4 11" id="KW-0138">CF(0)</keyword>
<evidence type="ECO:0000256" key="7">
    <source>
        <dbReference type="ARBA" id="ARBA00022989"/>
    </source>
</evidence>
<keyword evidence="11" id="KW-1003">Cell membrane</keyword>
<dbReference type="InterPro" id="IPR023011">
    <property type="entry name" value="ATP_synth_F0_asu_AS"/>
</dbReference>
<keyword evidence="13" id="KW-0378">Hydrolase</keyword>
<keyword evidence="7 11" id="KW-1133">Transmembrane helix</keyword>
<dbReference type="STRING" id="1901.BB341_07500"/>
<dbReference type="InterPro" id="IPR045083">
    <property type="entry name" value="ATP_synth_F0_asu_bact/mt"/>
</dbReference>
<keyword evidence="10 11" id="KW-0066">ATP synthesis</keyword>
<reference evidence="13 14" key="1">
    <citation type="journal article" date="2010" name="Genome Biol. Evol.">
        <title>The sequence of a 1.8-mb bacterial linear plasmid reveals a rich evolutionary reservoir of secondary metabolic pathways.</title>
        <authorList>
            <person name="Medema M.H."/>
            <person name="Trefzer A."/>
            <person name="Kovalchuk A."/>
            <person name="van den Berg M."/>
            <person name="Mueller U."/>
            <person name="Heijne W."/>
            <person name="Wu L."/>
            <person name="Alam M.T."/>
            <person name="Ronning C.M."/>
            <person name="Nierman W.C."/>
            <person name="Bovenberg R.A.L."/>
            <person name="Breitling R."/>
            <person name="Takano E."/>
        </authorList>
    </citation>
    <scope>NUCLEOTIDE SEQUENCE [LARGE SCALE GENOMIC DNA]</scope>
    <source>
        <strain evidence="14">ATCC 27064 / DSM 738 / JCM 4710 / NBRC 13307 / NCIMB 12785 / NRRL 3585 / VKM Ac-602</strain>
    </source>
</reference>
<dbReference type="GO" id="GO:0046933">
    <property type="term" value="F:proton-transporting ATP synthase activity, rotational mechanism"/>
    <property type="evidence" value="ECO:0007669"/>
    <property type="project" value="UniProtKB-UniRule"/>
</dbReference>
<dbReference type="GO" id="GO:0005886">
    <property type="term" value="C:plasma membrane"/>
    <property type="evidence" value="ECO:0007669"/>
    <property type="project" value="UniProtKB-SubCell"/>
</dbReference>
<dbReference type="InterPro" id="IPR000568">
    <property type="entry name" value="ATP_synth_F0_asu"/>
</dbReference>
<keyword evidence="14" id="KW-1185">Reference proteome</keyword>
<evidence type="ECO:0000256" key="4">
    <source>
        <dbReference type="ARBA" id="ARBA00022547"/>
    </source>
</evidence>
<dbReference type="EMBL" id="CM000913">
    <property type="protein sequence ID" value="EFG09339.1"/>
    <property type="molecule type" value="Genomic_DNA"/>
</dbReference>
<dbReference type="CDD" id="cd00310">
    <property type="entry name" value="ATP-synt_Fo_a_6"/>
    <property type="match status" value="1"/>
</dbReference>
<dbReference type="PANTHER" id="PTHR11410:SF0">
    <property type="entry name" value="ATP SYNTHASE SUBUNIT A"/>
    <property type="match status" value="1"/>
</dbReference>
<dbReference type="SUPFAM" id="SSF81336">
    <property type="entry name" value="F1F0 ATP synthase subunit A"/>
    <property type="match status" value="1"/>
</dbReference>
<dbReference type="Proteomes" id="UP000002357">
    <property type="component" value="Chromosome"/>
</dbReference>
<evidence type="ECO:0000256" key="9">
    <source>
        <dbReference type="ARBA" id="ARBA00023136"/>
    </source>
</evidence>
<feature type="transmembrane region" description="Helical" evidence="11">
    <location>
        <begin position="123"/>
        <end position="143"/>
    </location>
</feature>
<dbReference type="eggNOG" id="COG0356">
    <property type="taxonomic scope" value="Bacteria"/>
</dbReference>
<feature type="transmembrane region" description="Helical" evidence="11">
    <location>
        <begin position="67"/>
        <end position="85"/>
    </location>
</feature>
<keyword evidence="8 11" id="KW-0406">Ion transport</keyword>
<feature type="transmembrane region" description="Helical" evidence="11">
    <location>
        <begin position="246"/>
        <end position="266"/>
    </location>
</feature>
<accession>E2Q6P0</accession>
<protein>
    <recommendedName>
        <fullName evidence="11 12">ATP synthase subunit a</fullName>
    </recommendedName>
    <alternativeName>
        <fullName evidence="11">ATP synthase F0 sector subunit a</fullName>
    </alternativeName>
    <alternativeName>
        <fullName evidence="11">F-ATPase subunit 6</fullName>
    </alternativeName>
</protein>
<dbReference type="GO" id="GO:0045259">
    <property type="term" value="C:proton-transporting ATP synthase complex"/>
    <property type="evidence" value="ECO:0007669"/>
    <property type="project" value="UniProtKB-KW"/>
</dbReference>
<keyword evidence="9 11" id="KW-0472">Membrane</keyword>
<name>E2Q6P0_STRCL</name>
<dbReference type="InterPro" id="IPR035908">
    <property type="entry name" value="F0_ATP_A_sf"/>
</dbReference>
<evidence type="ECO:0000256" key="1">
    <source>
        <dbReference type="ARBA" id="ARBA00004141"/>
    </source>
</evidence>
<evidence type="ECO:0000313" key="14">
    <source>
        <dbReference type="Proteomes" id="UP000002357"/>
    </source>
</evidence>
<evidence type="ECO:0000256" key="3">
    <source>
        <dbReference type="ARBA" id="ARBA00022448"/>
    </source>
</evidence>
<feature type="transmembrane region" description="Helical" evidence="11">
    <location>
        <begin position="219"/>
        <end position="240"/>
    </location>
</feature>
<keyword evidence="3 11" id="KW-0813">Transport</keyword>
<evidence type="ECO:0000256" key="2">
    <source>
        <dbReference type="ARBA" id="ARBA00006810"/>
    </source>
</evidence>
<evidence type="ECO:0000256" key="5">
    <source>
        <dbReference type="ARBA" id="ARBA00022692"/>
    </source>
</evidence>
<dbReference type="AlphaFoldDB" id="E2Q6P0"/>
<dbReference type="Gene3D" id="1.20.120.220">
    <property type="entry name" value="ATP synthase, F0 complex, subunit A"/>
    <property type="match status" value="1"/>
</dbReference>
<evidence type="ECO:0000256" key="6">
    <source>
        <dbReference type="ARBA" id="ARBA00022781"/>
    </source>
</evidence>
<feature type="transmembrane region" description="Helical" evidence="11">
    <location>
        <begin position="150"/>
        <end position="171"/>
    </location>
</feature>
<dbReference type="NCBIfam" id="TIGR01131">
    <property type="entry name" value="ATP_synt_6_or_A"/>
    <property type="match status" value="1"/>
</dbReference>
<keyword evidence="5 11" id="KW-0812">Transmembrane</keyword>
<comment type="function">
    <text evidence="11 12">Key component of the proton channel; it plays a direct role in the translocation of protons across the membrane.</text>
</comment>
<dbReference type="HAMAP" id="MF_01393">
    <property type="entry name" value="ATP_synth_a_bact"/>
    <property type="match status" value="1"/>
</dbReference>
<dbReference type="GO" id="GO:0016787">
    <property type="term" value="F:hydrolase activity"/>
    <property type="evidence" value="ECO:0007669"/>
    <property type="project" value="UniProtKB-KW"/>
</dbReference>
<evidence type="ECO:0000256" key="8">
    <source>
        <dbReference type="ARBA" id="ARBA00023065"/>
    </source>
</evidence>
<organism evidence="13 14">
    <name type="scientific">Streptomyces clavuligerus</name>
    <dbReference type="NCBI Taxonomy" id="1901"/>
    <lineage>
        <taxon>Bacteria</taxon>
        <taxon>Bacillati</taxon>
        <taxon>Actinomycetota</taxon>
        <taxon>Actinomycetes</taxon>
        <taxon>Kitasatosporales</taxon>
        <taxon>Streptomycetaceae</taxon>
        <taxon>Streptomyces</taxon>
    </lineage>
</organism>